<reference evidence="3" key="2">
    <citation type="submission" date="2023-02" db="EMBL/GenBank/DDBJ databases">
        <authorList>
            <person name="Swenson N.G."/>
            <person name="Wegrzyn J.L."/>
            <person name="Mcevoy S.L."/>
        </authorList>
    </citation>
    <scope>NUCLEOTIDE SEQUENCE</scope>
    <source>
        <strain evidence="3">91603</strain>
        <tissue evidence="3">Leaf</tissue>
    </source>
</reference>
<dbReference type="GO" id="GO:0016298">
    <property type="term" value="F:lipase activity"/>
    <property type="evidence" value="ECO:0007669"/>
    <property type="project" value="TreeGrafter"/>
</dbReference>
<dbReference type="EMBL" id="JAJSOW010000004">
    <property type="protein sequence ID" value="KAI9191235.1"/>
    <property type="molecule type" value="Genomic_DNA"/>
</dbReference>
<organism evidence="3 4">
    <name type="scientific">Acer negundo</name>
    <name type="common">Box elder</name>
    <dbReference type="NCBI Taxonomy" id="4023"/>
    <lineage>
        <taxon>Eukaryota</taxon>
        <taxon>Viridiplantae</taxon>
        <taxon>Streptophyta</taxon>
        <taxon>Embryophyta</taxon>
        <taxon>Tracheophyta</taxon>
        <taxon>Spermatophyta</taxon>
        <taxon>Magnoliopsida</taxon>
        <taxon>eudicotyledons</taxon>
        <taxon>Gunneridae</taxon>
        <taxon>Pentapetalae</taxon>
        <taxon>rosids</taxon>
        <taxon>malvids</taxon>
        <taxon>Sapindales</taxon>
        <taxon>Sapindaceae</taxon>
        <taxon>Hippocastanoideae</taxon>
        <taxon>Acereae</taxon>
        <taxon>Acer</taxon>
    </lineage>
</organism>
<dbReference type="InterPro" id="IPR001087">
    <property type="entry name" value="GDSL"/>
</dbReference>
<evidence type="ECO:0000256" key="1">
    <source>
        <dbReference type="ARBA" id="ARBA00008668"/>
    </source>
</evidence>
<dbReference type="Proteomes" id="UP001064489">
    <property type="component" value="Chromosome 6"/>
</dbReference>
<dbReference type="InterPro" id="IPR044552">
    <property type="entry name" value="GLIP1-5/GLL25"/>
</dbReference>
<dbReference type="Pfam" id="PF00657">
    <property type="entry name" value="Lipase_GDSL"/>
    <property type="match status" value="1"/>
</dbReference>
<comment type="similarity">
    <text evidence="1">Belongs to the 'GDSL' lipolytic enzyme family.</text>
</comment>
<dbReference type="InterPro" id="IPR036514">
    <property type="entry name" value="SGNH_hydro_sf"/>
</dbReference>
<sequence>MIDAFGFRSISDASGGEETDGEVNDCCCKNLDWVCMVVWRLRKRAKVGPRDGSIQCVIKRDNISHFPVFLASASVLEKSTASGSAFFIFGDSSVDPGNNNYINTIPENQANYKPYGHNGFFHRPTGRFSDGRVIVDFIAEYAKLPLIPPFLEPSADYTNGANFASGGAGVLPETNQGVVIDLPTQLKNFEVVQKSLIEKLGEAEAEKVLYKKGGRKFGFLSLSPLGCLPALRALNPKASEEGGCFEAASELALAHNNALKSVLTSLEQIFKGFKFCYSNFYNWLDERINHPSKYGFKEGINACCGYGPYGGIFTCGGTKEVKEYELCENAEDYVWWDSFHPTEKIHEQFAKALWNGEPEPEPFSVGPYNLQRLFFDKEKLTIADIVDDDPQPHHFLL</sequence>
<gene>
    <name evidence="3" type="ORF">LWI28_005533</name>
</gene>
<dbReference type="AlphaFoldDB" id="A0AAD5NXG1"/>
<accession>A0AAD5NXG1</accession>
<protein>
    <recommendedName>
        <fullName evidence="5">GDSL esterase/lipase 5-like</fullName>
    </recommendedName>
</protein>
<evidence type="ECO:0008006" key="5">
    <source>
        <dbReference type="Google" id="ProtNLM"/>
    </source>
</evidence>
<dbReference type="InterPro" id="IPR035669">
    <property type="entry name" value="SGNH_plant_lipase-like"/>
</dbReference>
<keyword evidence="2" id="KW-0732">Signal</keyword>
<evidence type="ECO:0000256" key="2">
    <source>
        <dbReference type="ARBA" id="ARBA00022729"/>
    </source>
</evidence>
<name>A0AAD5NXG1_ACENE</name>
<reference evidence="3" key="1">
    <citation type="journal article" date="2022" name="Plant J.">
        <title>Strategies of tolerance reflected in two North American maple genomes.</title>
        <authorList>
            <person name="McEvoy S.L."/>
            <person name="Sezen U.U."/>
            <person name="Trouern-Trend A."/>
            <person name="McMahon S.M."/>
            <person name="Schaberg P.G."/>
            <person name="Yang J."/>
            <person name="Wegrzyn J.L."/>
            <person name="Swenson N.G."/>
        </authorList>
    </citation>
    <scope>NUCLEOTIDE SEQUENCE</scope>
    <source>
        <strain evidence="3">91603</strain>
    </source>
</reference>
<dbReference type="CDD" id="cd01837">
    <property type="entry name" value="SGNH_plant_lipase_like"/>
    <property type="match status" value="1"/>
</dbReference>
<dbReference type="Gene3D" id="3.40.50.1110">
    <property type="entry name" value="SGNH hydrolase"/>
    <property type="match status" value="1"/>
</dbReference>
<comment type="caution">
    <text evidence="3">The sequence shown here is derived from an EMBL/GenBank/DDBJ whole genome shotgun (WGS) entry which is preliminary data.</text>
</comment>
<keyword evidence="4" id="KW-1185">Reference proteome</keyword>
<evidence type="ECO:0000313" key="4">
    <source>
        <dbReference type="Proteomes" id="UP001064489"/>
    </source>
</evidence>
<proteinExistence type="inferred from homology"/>
<evidence type="ECO:0000313" key="3">
    <source>
        <dbReference type="EMBL" id="KAI9191235.1"/>
    </source>
</evidence>
<dbReference type="PANTHER" id="PTHR45966">
    <property type="entry name" value="GDSL-LIKE LIPASE/ACYLHYDROLASE"/>
    <property type="match status" value="1"/>
</dbReference>
<dbReference type="PANTHER" id="PTHR45966:SF13">
    <property type="entry name" value="GDSL ESTERASE_LIPASE"/>
    <property type="match status" value="1"/>
</dbReference>